<evidence type="ECO:0000256" key="5">
    <source>
        <dbReference type="RuleBase" id="RU362126"/>
    </source>
</evidence>
<dbReference type="Gene3D" id="2.60.120.200">
    <property type="match status" value="1"/>
</dbReference>
<dbReference type="Proteomes" id="UP000070444">
    <property type="component" value="Unassembled WGS sequence"/>
</dbReference>
<evidence type="ECO:0000256" key="4">
    <source>
        <dbReference type="PIRSR" id="PIRSR601580-3"/>
    </source>
</evidence>
<evidence type="ECO:0000313" key="6">
    <source>
        <dbReference type="EMBL" id="KXN71305.1"/>
    </source>
</evidence>
<comment type="similarity">
    <text evidence="2 5">Belongs to the calreticulin family.</text>
</comment>
<evidence type="ECO:0000256" key="2">
    <source>
        <dbReference type="ARBA" id="ARBA00010983"/>
    </source>
</evidence>
<sequence length="265" mass="30079">IMRDFTIASIFLISAVTSTVYFEETFSSDEIGERWIQSKAMGSSGKFELSSGTDEISKNAPKGLMTTEDEKLYAISSQFDNRFDNTDKDFIVQFSVRFEQGEECADGKIKILDDIDQLKFAKSTKFNLSFGPNICAGYRNLEAALTYDGIVHRMSNQFDIPEDSYSHQYTFIIKSKGKIRILMDNKVLANGSISTYFPTIKSNRAFSLENRKAGKFSSNYVGFEVWQEKAGTIFDDILVTDDKKYAKAFSEQYFVPRQAAERNEA</sequence>
<dbReference type="GO" id="GO:0005789">
    <property type="term" value="C:endoplasmic reticulum membrane"/>
    <property type="evidence" value="ECO:0007669"/>
    <property type="project" value="TreeGrafter"/>
</dbReference>
<feature type="disulfide bond" evidence="4">
    <location>
        <begin position="104"/>
        <end position="135"/>
    </location>
</feature>
<gene>
    <name evidence="6" type="ORF">CONCODRAFT_170006</name>
</gene>
<keyword evidence="7" id="KW-1185">Reference proteome</keyword>
<keyword evidence="5" id="KW-0732">Signal</keyword>
<dbReference type="GO" id="GO:0036503">
    <property type="term" value="P:ERAD pathway"/>
    <property type="evidence" value="ECO:0007669"/>
    <property type="project" value="TreeGrafter"/>
</dbReference>
<dbReference type="Pfam" id="PF00262">
    <property type="entry name" value="Calreticulin"/>
    <property type="match status" value="1"/>
</dbReference>
<dbReference type="EMBL" id="KQ964478">
    <property type="protein sequence ID" value="KXN71305.1"/>
    <property type="molecule type" value="Genomic_DNA"/>
</dbReference>
<dbReference type="AlphaFoldDB" id="A0A137P8H3"/>
<dbReference type="GO" id="GO:0030246">
    <property type="term" value="F:carbohydrate binding"/>
    <property type="evidence" value="ECO:0007669"/>
    <property type="project" value="UniProtKB-KW"/>
</dbReference>
<protein>
    <submittedName>
        <fullName evidence="6">Concanavalin A-like lectin/glucanase</fullName>
    </submittedName>
</protein>
<dbReference type="GO" id="GO:0051082">
    <property type="term" value="F:unfolded protein binding"/>
    <property type="evidence" value="ECO:0007669"/>
    <property type="project" value="InterPro"/>
</dbReference>
<accession>A0A137P8H3</accession>
<evidence type="ECO:0000313" key="7">
    <source>
        <dbReference type="Proteomes" id="UP000070444"/>
    </source>
</evidence>
<dbReference type="STRING" id="796925.A0A137P8H3"/>
<evidence type="ECO:0000256" key="1">
    <source>
        <dbReference type="ARBA" id="ARBA00004240"/>
    </source>
</evidence>
<dbReference type="OrthoDB" id="1938156at2759"/>
<keyword evidence="5" id="KW-0143">Chaperone</keyword>
<feature type="chain" id="PRO_5007230194" evidence="5">
    <location>
        <begin position="23"/>
        <end position="265"/>
    </location>
</feature>
<reference evidence="6 7" key="1">
    <citation type="journal article" date="2015" name="Genome Biol. Evol.">
        <title>Phylogenomic analyses indicate that early fungi evolved digesting cell walls of algal ancestors of land plants.</title>
        <authorList>
            <person name="Chang Y."/>
            <person name="Wang S."/>
            <person name="Sekimoto S."/>
            <person name="Aerts A.L."/>
            <person name="Choi C."/>
            <person name="Clum A."/>
            <person name="LaButti K.M."/>
            <person name="Lindquist E.A."/>
            <person name="Yee Ngan C."/>
            <person name="Ohm R.A."/>
            <person name="Salamov A.A."/>
            <person name="Grigoriev I.V."/>
            <person name="Spatafora J.W."/>
            <person name="Berbee M.L."/>
        </authorList>
    </citation>
    <scope>NUCLEOTIDE SEQUENCE [LARGE SCALE GENOMIC DNA]</scope>
    <source>
        <strain evidence="6 7">NRRL 28638</strain>
    </source>
</reference>
<dbReference type="PANTHER" id="PTHR11073">
    <property type="entry name" value="CALRETICULIN AND CALNEXIN"/>
    <property type="match status" value="1"/>
</dbReference>
<proteinExistence type="inferred from homology"/>
<dbReference type="InterPro" id="IPR001580">
    <property type="entry name" value="Calret/calnex"/>
</dbReference>
<keyword evidence="3 5" id="KW-0256">Endoplasmic reticulum</keyword>
<dbReference type="GO" id="GO:0005509">
    <property type="term" value="F:calcium ion binding"/>
    <property type="evidence" value="ECO:0007669"/>
    <property type="project" value="InterPro"/>
</dbReference>
<keyword evidence="4" id="KW-1015">Disulfide bond</keyword>
<feature type="signal peptide" evidence="5">
    <location>
        <begin position="1"/>
        <end position="22"/>
    </location>
</feature>
<organism evidence="6 7">
    <name type="scientific">Conidiobolus coronatus (strain ATCC 28846 / CBS 209.66 / NRRL 28638)</name>
    <name type="common">Delacroixia coronata</name>
    <dbReference type="NCBI Taxonomy" id="796925"/>
    <lineage>
        <taxon>Eukaryota</taxon>
        <taxon>Fungi</taxon>
        <taxon>Fungi incertae sedis</taxon>
        <taxon>Zoopagomycota</taxon>
        <taxon>Entomophthoromycotina</taxon>
        <taxon>Entomophthoromycetes</taxon>
        <taxon>Entomophthorales</taxon>
        <taxon>Ancylistaceae</taxon>
        <taxon>Conidiobolus</taxon>
    </lineage>
</organism>
<dbReference type="SUPFAM" id="SSF49899">
    <property type="entry name" value="Concanavalin A-like lectins/glucanases"/>
    <property type="match status" value="1"/>
</dbReference>
<dbReference type="GO" id="GO:0006457">
    <property type="term" value="P:protein folding"/>
    <property type="evidence" value="ECO:0007669"/>
    <property type="project" value="InterPro"/>
</dbReference>
<dbReference type="InterPro" id="IPR013320">
    <property type="entry name" value="ConA-like_dom_sf"/>
</dbReference>
<comment type="subcellular location">
    <subcellularLocation>
        <location evidence="1">Endoplasmic reticulum</location>
    </subcellularLocation>
</comment>
<feature type="non-terminal residue" evidence="6">
    <location>
        <position position="1"/>
    </location>
</feature>
<keyword evidence="6" id="KW-0430">Lectin</keyword>
<name>A0A137P8H3_CONC2</name>
<evidence type="ECO:0000256" key="3">
    <source>
        <dbReference type="ARBA" id="ARBA00022824"/>
    </source>
</evidence>